<dbReference type="InterPro" id="IPR053221">
    <property type="entry name" value="Burnettramic_acid_biosynth"/>
</dbReference>
<evidence type="ECO:0000256" key="1">
    <source>
        <dbReference type="SAM" id="MobiDB-lite"/>
    </source>
</evidence>
<protein>
    <submittedName>
        <fullName evidence="2">Uncharacterized protein</fullName>
    </submittedName>
</protein>
<feature type="compositionally biased region" description="Acidic residues" evidence="1">
    <location>
        <begin position="11"/>
        <end position="26"/>
    </location>
</feature>
<dbReference type="HOGENOM" id="CLU_023303_2_1_1"/>
<dbReference type="RefSeq" id="XP_016239707.1">
    <property type="nucleotide sequence ID" value="XM_016374431.1"/>
</dbReference>
<gene>
    <name evidence="2" type="ORF">PV08_00063</name>
</gene>
<dbReference type="Proteomes" id="UP000053328">
    <property type="component" value="Unassembled WGS sequence"/>
</dbReference>
<organism evidence="2 3">
    <name type="scientific">Exophiala spinifera</name>
    <dbReference type="NCBI Taxonomy" id="91928"/>
    <lineage>
        <taxon>Eukaryota</taxon>
        <taxon>Fungi</taxon>
        <taxon>Dikarya</taxon>
        <taxon>Ascomycota</taxon>
        <taxon>Pezizomycotina</taxon>
        <taxon>Eurotiomycetes</taxon>
        <taxon>Chaetothyriomycetidae</taxon>
        <taxon>Chaetothyriales</taxon>
        <taxon>Herpotrichiellaceae</taxon>
        <taxon>Exophiala</taxon>
    </lineage>
</organism>
<dbReference type="PANTHER" id="PTHR38887:SF1">
    <property type="entry name" value="RAS MODIFICATION PROTEIN ERF4"/>
    <property type="match status" value="1"/>
</dbReference>
<dbReference type="VEuPathDB" id="FungiDB:PV08_00063"/>
<dbReference type="STRING" id="91928.A0A0D1YW60"/>
<dbReference type="GeneID" id="27327146"/>
<evidence type="ECO:0000313" key="2">
    <source>
        <dbReference type="EMBL" id="KIW19491.1"/>
    </source>
</evidence>
<dbReference type="PANTHER" id="PTHR38887">
    <property type="entry name" value="CHROMOSOME 21, WHOLE GENOME SHOTGUN SEQUENCE"/>
    <property type="match status" value="1"/>
</dbReference>
<feature type="region of interest" description="Disordered" evidence="1">
    <location>
        <begin position="1"/>
        <end position="30"/>
    </location>
</feature>
<keyword evidence="3" id="KW-1185">Reference proteome</keyword>
<dbReference type="OrthoDB" id="3433125at2759"/>
<sequence>MDTSHDGLNPVDDELDSSTDSQDEVEPQQSGESLLNTFIQAHSQPSTSTTHLQAAKSRLPYPVIITQRRPGHKRRGFIKAYAPVLEQYGIDQDTFIEFIRATNKAMEENKLLVAVQLAAAGTGFVPNHIALGVSIAVQFIAGAIAQAEAKWRTNSFLDRINDEFFRPRGLFCLLMCYNPIALEKKDAPEEIDAVSKAISPSLKPSFGGRARRNLRDPVAATVEGEENLPANTAPLVYLEKTESEDPHSDANSREKQNIGDRLNKYFDKRAQARYAKESNGDILSNPEPVKFKNRYLDPTSAASNGGLLGLVSGGKLTRDPEKTKQSIQAQFEAQERAIQEQQSIVMAGLQQQLQAMSLSPAQQQQYIKQYQDIYEGQLQQVRQQSDLFTKGKLHRRIDVLYLMIVDMPSDEEMETARTQLRTSGQTRATNKVKFATVAV</sequence>
<proteinExistence type="predicted"/>
<reference evidence="2 3" key="1">
    <citation type="submission" date="2015-01" db="EMBL/GenBank/DDBJ databases">
        <title>The Genome Sequence of Exophiala spinifera CBS89968.</title>
        <authorList>
            <consortium name="The Broad Institute Genomics Platform"/>
            <person name="Cuomo C."/>
            <person name="de Hoog S."/>
            <person name="Gorbushina A."/>
            <person name="Stielow B."/>
            <person name="Teixiera M."/>
            <person name="Abouelleil A."/>
            <person name="Chapman S.B."/>
            <person name="Priest M."/>
            <person name="Young S.K."/>
            <person name="Wortman J."/>
            <person name="Nusbaum C."/>
            <person name="Birren B."/>
        </authorList>
    </citation>
    <scope>NUCLEOTIDE SEQUENCE [LARGE SCALE GENOMIC DNA]</scope>
    <source>
        <strain evidence="2 3">CBS 89968</strain>
    </source>
</reference>
<feature type="region of interest" description="Disordered" evidence="1">
    <location>
        <begin position="241"/>
        <end position="260"/>
    </location>
</feature>
<name>A0A0D1YW60_9EURO</name>
<dbReference type="EMBL" id="KN847492">
    <property type="protein sequence ID" value="KIW19491.1"/>
    <property type="molecule type" value="Genomic_DNA"/>
</dbReference>
<evidence type="ECO:0000313" key="3">
    <source>
        <dbReference type="Proteomes" id="UP000053328"/>
    </source>
</evidence>
<dbReference type="AlphaFoldDB" id="A0A0D1YW60"/>
<accession>A0A0D1YW60</accession>